<dbReference type="AlphaFoldDB" id="A0A015JLH2"/>
<dbReference type="InterPro" id="IPR051681">
    <property type="entry name" value="Ser/Thr_Kinases-Pseudokinases"/>
</dbReference>
<keyword evidence="2" id="KW-0547">Nucleotide-binding</keyword>
<dbReference type="GO" id="GO:0005524">
    <property type="term" value="F:ATP binding"/>
    <property type="evidence" value="ECO:0007669"/>
    <property type="project" value="UniProtKB-KW"/>
</dbReference>
<evidence type="ECO:0000256" key="3">
    <source>
        <dbReference type="ARBA" id="ARBA00022777"/>
    </source>
</evidence>
<protein>
    <recommendedName>
        <fullName evidence="5">Protein kinase domain-containing protein</fullName>
    </recommendedName>
</protein>
<comment type="caution">
    <text evidence="6">The sequence shown here is derived from an EMBL/GenBank/DDBJ whole genome shotgun (WGS) entry which is preliminary data.</text>
</comment>
<sequence>MYEWQFRCYVPFKKIEILKLDHLFFIDQSRSLDLSFEPQGTVLDIKSQRFGKCLDCKSQRTAVAWCKNCDIAFFKEKFSNWTSGNSKIDELIRYTQLNAKGNMDFLEWIEFDQFDLIKNINKRGAHSSIYSAVWMEGPRWNLDEESELWSRNGPIKVILKRLDNSHNMSQEFVNQLYRYHKCLQSDALADCFGVTKDPTSCFMFVMKYYENDNLFSYIEETMGILCWRDIVEMLWSISAGLNFIHEHNLVHGHLHGGNILVENEINSIDAKITDTGLHGPVDNSVTSMPSQQIYGVIPFVAPEIFDENVLTKASDIYSFGMIMWMLSAGVRPYFDKSHDKQLIQEIRSGLRPNVINGTPPAYSRLMLQCLDANPLNRPTASQIYECLGNWITAICDDPNRSDLSDQFDAAEEFKFANLEKLNYNVLSCHEGAIYFSRLLSFSDI</sequence>
<keyword evidence="4" id="KW-0067">ATP-binding</keyword>
<accession>A0A015JLH2</accession>
<feature type="domain" description="Protein kinase" evidence="5">
    <location>
        <begin position="115"/>
        <end position="391"/>
    </location>
</feature>
<organism evidence="6 7">
    <name type="scientific">Rhizophagus irregularis (strain DAOM 197198w)</name>
    <name type="common">Glomus intraradices</name>
    <dbReference type="NCBI Taxonomy" id="1432141"/>
    <lineage>
        <taxon>Eukaryota</taxon>
        <taxon>Fungi</taxon>
        <taxon>Fungi incertae sedis</taxon>
        <taxon>Mucoromycota</taxon>
        <taxon>Glomeromycotina</taxon>
        <taxon>Glomeromycetes</taxon>
        <taxon>Glomerales</taxon>
        <taxon>Glomeraceae</taxon>
        <taxon>Rhizophagus</taxon>
    </lineage>
</organism>
<dbReference type="InterPro" id="IPR001245">
    <property type="entry name" value="Ser-Thr/Tyr_kinase_cat_dom"/>
</dbReference>
<dbReference type="HOGENOM" id="CLU_000288_7_34_1"/>
<dbReference type="InterPro" id="IPR000719">
    <property type="entry name" value="Prot_kinase_dom"/>
</dbReference>
<dbReference type="InterPro" id="IPR011009">
    <property type="entry name" value="Kinase-like_dom_sf"/>
</dbReference>
<dbReference type="PANTHER" id="PTHR44329:SF288">
    <property type="entry name" value="MITOGEN-ACTIVATED PROTEIN KINASE KINASE KINASE 20"/>
    <property type="match status" value="1"/>
</dbReference>
<evidence type="ECO:0000256" key="1">
    <source>
        <dbReference type="ARBA" id="ARBA00022679"/>
    </source>
</evidence>
<dbReference type="SMR" id="A0A015JLH2"/>
<keyword evidence="1" id="KW-0808">Transferase</keyword>
<name>A0A015JLH2_RHIIW</name>
<evidence type="ECO:0000256" key="4">
    <source>
        <dbReference type="ARBA" id="ARBA00022840"/>
    </source>
</evidence>
<dbReference type="SUPFAM" id="SSF56112">
    <property type="entry name" value="Protein kinase-like (PK-like)"/>
    <property type="match status" value="1"/>
</dbReference>
<keyword evidence="7" id="KW-1185">Reference proteome</keyword>
<dbReference type="PROSITE" id="PS50011">
    <property type="entry name" value="PROTEIN_KINASE_DOM"/>
    <property type="match status" value="1"/>
</dbReference>
<dbReference type="GO" id="GO:0004674">
    <property type="term" value="F:protein serine/threonine kinase activity"/>
    <property type="evidence" value="ECO:0007669"/>
    <property type="project" value="TreeGrafter"/>
</dbReference>
<gene>
    <name evidence="6" type="ORF">RirG_108610</name>
</gene>
<dbReference type="EMBL" id="JEMT01017438">
    <property type="protein sequence ID" value="EXX68055.1"/>
    <property type="molecule type" value="Genomic_DNA"/>
</dbReference>
<dbReference type="Gene3D" id="1.10.510.10">
    <property type="entry name" value="Transferase(Phosphotransferase) domain 1"/>
    <property type="match status" value="1"/>
</dbReference>
<dbReference type="Pfam" id="PF07714">
    <property type="entry name" value="PK_Tyr_Ser-Thr"/>
    <property type="match status" value="1"/>
</dbReference>
<keyword evidence="3" id="KW-0418">Kinase</keyword>
<dbReference type="Proteomes" id="UP000022910">
    <property type="component" value="Unassembled WGS sequence"/>
</dbReference>
<proteinExistence type="predicted"/>
<reference evidence="6 7" key="1">
    <citation type="submission" date="2014-02" db="EMBL/GenBank/DDBJ databases">
        <title>Single nucleus genome sequencing reveals high similarity among nuclei of an endomycorrhizal fungus.</title>
        <authorList>
            <person name="Lin K."/>
            <person name="Geurts R."/>
            <person name="Zhang Z."/>
            <person name="Limpens E."/>
            <person name="Saunders D.G."/>
            <person name="Mu D."/>
            <person name="Pang E."/>
            <person name="Cao H."/>
            <person name="Cha H."/>
            <person name="Lin T."/>
            <person name="Zhou Q."/>
            <person name="Shang Y."/>
            <person name="Li Y."/>
            <person name="Ivanov S."/>
            <person name="Sharma T."/>
            <person name="Velzen R.V."/>
            <person name="Ruijter N.D."/>
            <person name="Aanen D.K."/>
            <person name="Win J."/>
            <person name="Kamoun S."/>
            <person name="Bisseling T."/>
            <person name="Huang S."/>
        </authorList>
    </citation>
    <scope>NUCLEOTIDE SEQUENCE [LARGE SCALE GENOMIC DNA]</scope>
    <source>
        <strain evidence="7">DAOM197198w</strain>
    </source>
</reference>
<evidence type="ECO:0000313" key="6">
    <source>
        <dbReference type="EMBL" id="EXX68055.1"/>
    </source>
</evidence>
<evidence type="ECO:0000259" key="5">
    <source>
        <dbReference type="PROSITE" id="PS50011"/>
    </source>
</evidence>
<evidence type="ECO:0000256" key="2">
    <source>
        <dbReference type="ARBA" id="ARBA00022741"/>
    </source>
</evidence>
<dbReference type="PANTHER" id="PTHR44329">
    <property type="entry name" value="SERINE/THREONINE-PROTEIN KINASE TNNI3K-RELATED"/>
    <property type="match status" value="1"/>
</dbReference>
<evidence type="ECO:0000313" key="7">
    <source>
        <dbReference type="Proteomes" id="UP000022910"/>
    </source>
</evidence>